<evidence type="ECO:0000313" key="1">
    <source>
        <dbReference type="EnsemblMetazoa" id="GAUT011037-PA"/>
    </source>
</evidence>
<proteinExistence type="predicted"/>
<keyword evidence="2" id="KW-1185">Reference proteome</keyword>
<name>A0A1A9UP90_GLOAU</name>
<protein>
    <submittedName>
        <fullName evidence="1">Uncharacterized protein</fullName>
    </submittedName>
</protein>
<dbReference type="VEuPathDB" id="VectorBase:GAUT011037"/>
<organism evidence="1 2">
    <name type="scientific">Glossina austeni</name>
    <name type="common">Savannah tsetse fly</name>
    <dbReference type="NCBI Taxonomy" id="7395"/>
    <lineage>
        <taxon>Eukaryota</taxon>
        <taxon>Metazoa</taxon>
        <taxon>Ecdysozoa</taxon>
        <taxon>Arthropoda</taxon>
        <taxon>Hexapoda</taxon>
        <taxon>Insecta</taxon>
        <taxon>Pterygota</taxon>
        <taxon>Neoptera</taxon>
        <taxon>Endopterygota</taxon>
        <taxon>Diptera</taxon>
        <taxon>Brachycera</taxon>
        <taxon>Muscomorpha</taxon>
        <taxon>Hippoboscoidea</taxon>
        <taxon>Glossinidae</taxon>
        <taxon>Glossina</taxon>
    </lineage>
</organism>
<reference evidence="1" key="1">
    <citation type="submission" date="2020-05" db="UniProtKB">
        <authorList>
            <consortium name="EnsemblMetazoa"/>
        </authorList>
    </citation>
    <scope>IDENTIFICATION</scope>
    <source>
        <strain evidence="1">TTRI</strain>
    </source>
</reference>
<dbReference type="Proteomes" id="UP000078200">
    <property type="component" value="Unassembled WGS sequence"/>
</dbReference>
<accession>A0A1A9UP90</accession>
<evidence type="ECO:0000313" key="2">
    <source>
        <dbReference type="Proteomes" id="UP000078200"/>
    </source>
</evidence>
<dbReference type="EnsemblMetazoa" id="GAUT011037-RA">
    <property type="protein sequence ID" value="GAUT011037-PA"/>
    <property type="gene ID" value="GAUT011037"/>
</dbReference>
<sequence>MIIRFSQTEGQTVGLTGRERLYGTSTEVFSVDALPVNSSEDCDNNKNFYHCSCNANTLHCKNIIYLSYITITYNTLQLWAGLKSPLISGQQVQVQLTDSDSIPALEFHSINFSYIYLNNYLSLKTLAIKLLRASDRLINLACKCTSTEIAIIESTTTTTTTTTTTMDKQMAGKCFKSPLAQAMPSFLISCSFQTLLPRLRHDLKDVCCQRRESISTKDNEMKLMEEFQVNILANCSGLRVHEAFAKEHFFSKYDFVTLN</sequence>
<dbReference type="AlphaFoldDB" id="A0A1A9UP90"/>